<keyword evidence="7 11" id="KW-1133">Transmembrane helix</keyword>
<feature type="transmembrane region" description="Helical" evidence="11">
    <location>
        <begin position="259"/>
        <end position="281"/>
    </location>
</feature>
<dbReference type="Pfam" id="PF00702">
    <property type="entry name" value="Hydrolase"/>
    <property type="match status" value="1"/>
</dbReference>
<dbReference type="InterPro" id="IPR023298">
    <property type="entry name" value="ATPase_P-typ_TM_dom_sf"/>
</dbReference>
<keyword evidence="4 11" id="KW-0812">Transmembrane</keyword>
<dbReference type="InterPro" id="IPR059000">
    <property type="entry name" value="ATPase_P-type_domA"/>
</dbReference>
<dbReference type="GO" id="GO:0005886">
    <property type="term" value="C:plasma membrane"/>
    <property type="evidence" value="ECO:0007669"/>
    <property type="project" value="UniProtKB-SubCell"/>
</dbReference>
<evidence type="ECO:0000256" key="2">
    <source>
        <dbReference type="ARBA" id="ARBA00006024"/>
    </source>
</evidence>
<comment type="similarity">
    <text evidence="3">Belongs to the band 7/mec-2 family. HflK subfamily.</text>
</comment>
<dbReference type="EC" id="7.2.2.12" evidence="9"/>
<keyword evidence="6" id="KW-1278">Translocase</keyword>
<dbReference type="SUPFAM" id="SSF81665">
    <property type="entry name" value="Calcium ATPase, transmembrane domain M"/>
    <property type="match status" value="1"/>
</dbReference>
<gene>
    <name evidence="14" type="ORF">H0921_07935</name>
</gene>
<accession>A0A7V8VDS3</accession>
<evidence type="ECO:0000256" key="9">
    <source>
        <dbReference type="ARBA" id="ARBA00039097"/>
    </source>
</evidence>
<keyword evidence="8 11" id="KW-0472">Membrane</keyword>
<dbReference type="InterPro" id="IPR044492">
    <property type="entry name" value="P_typ_ATPase_HD_dom"/>
</dbReference>
<dbReference type="PRINTS" id="PR00119">
    <property type="entry name" value="CATATPASE"/>
</dbReference>
<evidence type="ECO:0000313" key="15">
    <source>
        <dbReference type="Proteomes" id="UP000542342"/>
    </source>
</evidence>
<dbReference type="GO" id="GO:0016463">
    <property type="term" value="F:P-type zinc transporter activity"/>
    <property type="evidence" value="ECO:0007669"/>
    <property type="project" value="UniProtKB-EC"/>
</dbReference>
<dbReference type="GO" id="GO:0016887">
    <property type="term" value="F:ATP hydrolysis activity"/>
    <property type="evidence" value="ECO:0007669"/>
    <property type="project" value="InterPro"/>
</dbReference>
<dbReference type="InterPro" id="IPR010201">
    <property type="entry name" value="HflK"/>
</dbReference>
<dbReference type="Gene3D" id="3.30.479.30">
    <property type="entry name" value="Band 7 domain"/>
    <property type="match status" value="1"/>
</dbReference>
<dbReference type="CDD" id="cd03404">
    <property type="entry name" value="SPFH_HflK"/>
    <property type="match status" value="1"/>
</dbReference>
<dbReference type="SMART" id="SM00244">
    <property type="entry name" value="PHB"/>
    <property type="match status" value="1"/>
</dbReference>
<keyword evidence="15" id="KW-1185">Reference proteome</keyword>
<dbReference type="GO" id="GO:0005524">
    <property type="term" value="F:ATP binding"/>
    <property type="evidence" value="ECO:0007669"/>
    <property type="project" value="UniProtKB-UniRule"/>
</dbReference>
<keyword evidence="11" id="KW-0547">Nucleotide-binding</keyword>
<dbReference type="SUPFAM" id="SSF56784">
    <property type="entry name" value="HAD-like"/>
    <property type="match status" value="1"/>
</dbReference>
<dbReference type="Gene3D" id="3.40.50.1000">
    <property type="entry name" value="HAD superfamily/HAD-like"/>
    <property type="match status" value="1"/>
</dbReference>
<dbReference type="Gene3D" id="2.70.150.10">
    <property type="entry name" value="Calcium-transporting ATPase, cytoplasmic transduction domain A"/>
    <property type="match status" value="1"/>
</dbReference>
<evidence type="ECO:0000256" key="5">
    <source>
        <dbReference type="ARBA" id="ARBA00022723"/>
    </source>
</evidence>
<evidence type="ECO:0000256" key="1">
    <source>
        <dbReference type="ARBA" id="ARBA00004167"/>
    </source>
</evidence>
<evidence type="ECO:0000256" key="4">
    <source>
        <dbReference type="ARBA" id="ARBA00022692"/>
    </source>
</evidence>
<dbReference type="InterPro" id="IPR036013">
    <property type="entry name" value="Band_7/SPFH_dom_sf"/>
</dbReference>
<feature type="transmembrane region" description="Helical" evidence="11">
    <location>
        <begin position="60"/>
        <end position="79"/>
    </location>
</feature>
<dbReference type="InterPro" id="IPR036412">
    <property type="entry name" value="HAD-like_sf"/>
</dbReference>
<sequence>MHREAAASHDPFRVEAPWGLYLVTGVVTGLLLADLWPWVAEQLTSWGISSYTWPRTVGGMRWAMLAALLGGGRILYLSLEALLRGRVGVDLALAVAVLAALALGEVLVAAEVTAIGLIGECLEAWVFGRTQRALGRLAELFPRRCWVLRDGQEVRAYVADVQVGDCVVVKPGGRVPVDGVVVAGRAAVDVSALTGESVPVEKQEGDKVLAGSIVCDAPLTIEARQTGKDTVAGRLIELTVQALRDKAPLERQADRWARYFLPLVVALALLTFAANLLLQRWSAPSAPDLPPPSWRAAAISALYPALGVLVVACPCALVLATPAAVIAALGRLAGSGVLLKGGSALERLASAQVWACDKTGTLTEGRLNVVYLQPLAPDVDEGELLRQAALAEQGSEHPLAQAVLAAARQRGWSPDSSVTPVSTQPGGGVIATTAEGSRLAVGNLRFLTALGCIAEDQVRHALDQADARGQIALLVARNQTILGLIGLQDRLRSEAAPVLAELRELGFSPLALLTGDRQAVAAAIAAELPVTEVHADMLPADKAAWVAEHAARGVVFLGDGINDAPALARATVGIAVGSGTDLAAQAGDIVLMGEPLRPLPFLVRLSRQTVRIIRQNLYVFAFGVNLAGVLLTGWLWPWFAPHPEALLQAPLLGVIYHQLGSLLVLLNAMRLLAFERPATTAWGRWLQRLRAWERRWHNWSVEELLHAAAHHWRVLLLGAGLLGGGLWAGSTLTAIATDEVGIVLRWGRPVAELTPGLHLRWPWPVETVLRLPPDRTRTVTLGFRELGAASSRQPVADPAFTWSSAHGGPIVPRTDEALMITADGELIEVFATLRYRVAHPQRFLFEVASADHLLRGELEAQLRELFALRSFQEILTRRRGELEAEALQRLRRRLAQLDAASFGLAIEGLTLHDLHPPPEVVPAYHAVARAIQERDRLINEARTDALRLVRRAGEEAERLLRQAEAEAEARRQAAQADHDAFLAWVRARQALSPHQEEQLAQERRRRLQQGESPAEVEADLERRRQHLLAQRRFLIDTRLALWAAADALRQRDKILLDDGLPAGKRQLFLLDPELLPLPQQPPAADHPPSSR</sequence>
<dbReference type="InterPro" id="IPR001757">
    <property type="entry name" value="P_typ_ATPase"/>
</dbReference>
<keyword evidence="5 11" id="KW-0479">Metal-binding</keyword>
<feature type="transmembrane region" description="Helical" evidence="11">
    <location>
        <begin position="617"/>
        <end position="639"/>
    </location>
</feature>
<evidence type="ECO:0000256" key="8">
    <source>
        <dbReference type="ARBA" id="ARBA00023136"/>
    </source>
</evidence>
<dbReference type="InterPro" id="IPR023299">
    <property type="entry name" value="ATPase_P-typ_cyto_dom_N"/>
</dbReference>
<evidence type="ECO:0000256" key="11">
    <source>
        <dbReference type="RuleBase" id="RU362081"/>
    </source>
</evidence>
<dbReference type="SUPFAM" id="SSF117892">
    <property type="entry name" value="Band 7/SPFH domain"/>
    <property type="match status" value="1"/>
</dbReference>
<dbReference type="PANTHER" id="PTHR48085">
    <property type="entry name" value="CADMIUM/ZINC-TRANSPORTING ATPASE HMA2-RELATED"/>
    <property type="match status" value="1"/>
</dbReference>
<dbReference type="PANTHER" id="PTHR48085:SF5">
    <property type="entry name" value="CADMIUM_ZINC-TRANSPORTING ATPASE HMA4-RELATED"/>
    <property type="match status" value="1"/>
</dbReference>
<protein>
    <recommendedName>
        <fullName evidence="9">P-type Zn(2+) transporter</fullName>
        <ecNumber evidence="9">7.2.2.12</ecNumber>
    </recommendedName>
</protein>
<comment type="subcellular location">
    <subcellularLocation>
        <location evidence="11">Cell membrane</location>
    </subcellularLocation>
    <subcellularLocation>
        <location evidence="1">Membrane</location>
        <topology evidence="1">Single-pass membrane protein</topology>
    </subcellularLocation>
</comment>
<dbReference type="InterPro" id="IPR018303">
    <property type="entry name" value="ATPase_P-typ_P_site"/>
</dbReference>
<comment type="caution">
    <text evidence="14">The sequence shown here is derived from an EMBL/GenBank/DDBJ whole genome shotgun (WGS) entry which is preliminary data.</text>
</comment>
<feature type="domain" description="Band 7" evidence="13">
    <location>
        <begin position="730"/>
        <end position="928"/>
    </location>
</feature>
<evidence type="ECO:0000259" key="13">
    <source>
        <dbReference type="SMART" id="SM00244"/>
    </source>
</evidence>
<dbReference type="FunFam" id="2.70.150.10:FF:000002">
    <property type="entry name" value="Copper-transporting ATPase 1, putative"/>
    <property type="match status" value="1"/>
</dbReference>
<dbReference type="NCBIfam" id="TIGR01494">
    <property type="entry name" value="ATPase_P-type"/>
    <property type="match status" value="1"/>
</dbReference>
<feature type="transmembrane region" description="Helical" evidence="11">
    <location>
        <begin position="645"/>
        <end position="666"/>
    </location>
</feature>
<evidence type="ECO:0000256" key="7">
    <source>
        <dbReference type="ARBA" id="ARBA00022989"/>
    </source>
</evidence>
<dbReference type="InterPro" id="IPR008250">
    <property type="entry name" value="ATPase_P-typ_transduc_dom_A_sf"/>
</dbReference>
<keyword evidence="11" id="KW-0067">ATP-binding</keyword>
<keyword evidence="11" id="KW-1003">Cell membrane</keyword>
<dbReference type="InterPro" id="IPR027256">
    <property type="entry name" value="P-typ_ATPase_IB"/>
</dbReference>
<name>A0A7V8VDS3_9BACT</name>
<dbReference type="InterPro" id="IPR051014">
    <property type="entry name" value="Cation_Transport_ATPase_IB"/>
</dbReference>
<comment type="similarity">
    <text evidence="2 11">Belongs to the cation transport ATPase (P-type) (TC 3.A.3) family. Type IB subfamily.</text>
</comment>
<keyword evidence="12" id="KW-0175">Coiled coil</keyword>
<evidence type="ECO:0000256" key="6">
    <source>
        <dbReference type="ARBA" id="ARBA00022967"/>
    </source>
</evidence>
<dbReference type="InterPro" id="IPR023214">
    <property type="entry name" value="HAD_sf"/>
</dbReference>
<dbReference type="SUPFAM" id="SSF81653">
    <property type="entry name" value="Calcium ATPase, transduction domain A"/>
    <property type="match status" value="1"/>
</dbReference>
<dbReference type="GO" id="GO:0046872">
    <property type="term" value="F:metal ion binding"/>
    <property type="evidence" value="ECO:0007669"/>
    <property type="project" value="UniProtKB-KW"/>
</dbReference>
<dbReference type="InterPro" id="IPR001107">
    <property type="entry name" value="Band_7"/>
</dbReference>
<feature type="transmembrane region" description="Helical" evidence="11">
    <location>
        <begin position="301"/>
        <end position="330"/>
    </location>
</feature>
<dbReference type="PROSITE" id="PS00154">
    <property type="entry name" value="ATPASE_E1_E2"/>
    <property type="match status" value="1"/>
</dbReference>
<dbReference type="SFLD" id="SFLDG00002">
    <property type="entry name" value="C1.7:_P-type_atpase_like"/>
    <property type="match status" value="1"/>
</dbReference>
<evidence type="ECO:0000256" key="3">
    <source>
        <dbReference type="ARBA" id="ARBA00006971"/>
    </source>
</evidence>
<reference evidence="14 15" key="1">
    <citation type="submission" date="2020-07" db="EMBL/GenBank/DDBJ databases">
        <title>Thermogemmata thermophila gen. nov., sp. nov., a novel moderate thermophilic planctomycete from a Kamchatka hot spring.</title>
        <authorList>
            <person name="Elcheninov A.G."/>
            <person name="Podosokorskaya O.A."/>
            <person name="Kovaleva O.L."/>
            <person name="Novikov A."/>
            <person name="Bonch-Osmolovskaya E.A."/>
            <person name="Toshchakov S.V."/>
            <person name="Kublanov I.V."/>
        </authorList>
    </citation>
    <scope>NUCLEOTIDE SEQUENCE [LARGE SCALE GENOMIC DNA]</scope>
    <source>
        <strain evidence="14 15">2918</strain>
    </source>
</reference>
<proteinExistence type="inferred from homology"/>
<feature type="coiled-coil region" evidence="12">
    <location>
        <begin position="946"/>
        <end position="973"/>
    </location>
</feature>
<dbReference type="Proteomes" id="UP000542342">
    <property type="component" value="Unassembled WGS sequence"/>
</dbReference>
<feature type="transmembrane region" description="Helical" evidence="11">
    <location>
        <begin position="18"/>
        <end position="39"/>
    </location>
</feature>
<dbReference type="SFLD" id="SFLDF00027">
    <property type="entry name" value="p-type_atpase"/>
    <property type="match status" value="1"/>
</dbReference>
<dbReference type="RefSeq" id="WP_194537521.1">
    <property type="nucleotide sequence ID" value="NZ_JACEFB010000004.1"/>
</dbReference>
<evidence type="ECO:0000313" key="14">
    <source>
        <dbReference type="EMBL" id="MBA2226091.1"/>
    </source>
</evidence>
<dbReference type="Gene3D" id="3.40.1110.10">
    <property type="entry name" value="Calcium-transporting ATPase, cytoplasmic domain N"/>
    <property type="match status" value="1"/>
</dbReference>
<dbReference type="AlphaFoldDB" id="A0A7V8VDS3"/>
<evidence type="ECO:0000256" key="10">
    <source>
        <dbReference type="ARBA" id="ARBA00047308"/>
    </source>
</evidence>
<dbReference type="Pfam" id="PF01145">
    <property type="entry name" value="Band_7"/>
    <property type="match status" value="1"/>
</dbReference>
<comment type="catalytic activity">
    <reaction evidence="10">
        <text>Zn(2+)(in) + ATP + H2O = Zn(2+)(out) + ADP + phosphate + H(+)</text>
        <dbReference type="Rhea" id="RHEA:20621"/>
        <dbReference type="ChEBI" id="CHEBI:15377"/>
        <dbReference type="ChEBI" id="CHEBI:15378"/>
        <dbReference type="ChEBI" id="CHEBI:29105"/>
        <dbReference type="ChEBI" id="CHEBI:30616"/>
        <dbReference type="ChEBI" id="CHEBI:43474"/>
        <dbReference type="ChEBI" id="CHEBI:456216"/>
        <dbReference type="EC" id="7.2.2.12"/>
    </reaction>
</comment>
<dbReference type="NCBIfam" id="TIGR01525">
    <property type="entry name" value="ATPase-IB_hvy"/>
    <property type="match status" value="1"/>
</dbReference>
<dbReference type="EMBL" id="JACEFB010000004">
    <property type="protein sequence ID" value="MBA2226091.1"/>
    <property type="molecule type" value="Genomic_DNA"/>
</dbReference>
<evidence type="ECO:0000256" key="12">
    <source>
        <dbReference type="SAM" id="Coils"/>
    </source>
</evidence>
<organism evidence="14 15">
    <name type="scientific">Thermogemmata fonticola</name>
    <dbReference type="NCBI Taxonomy" id="2755323"/>
    <lineage>
        <taxon>Bacteria</taxon>
        <taxon>Pseudomonadati</taxon>
        <taxon>Planctomycetota</taxon>
        <taxon>Planctomycetia</taxon>
        <taxon>Gemmatales</taxon>
        <taxon>Gemmataceae</taxon>
        <taxon>Thermogemmata</taxon>
    </lineage>
</organism>
<dbReference type="Pfam" id="PF00122">
    <property type="entry name" value="E1-E2_ATPase"/>
    <property type="match status" value="1"/>
</dbReference>
<dbReference type="SFLD" id="SFLDS00003">
    <property type="entry name" value="Haloacid_Dehalogenase"/>
    <property type="match status" value="1"/>
</dbReference>